<feature type="region of interest" description="Disordered" evidence="1">
    <location>
        <begin position="215"/>
        <end position="237"/>
    </location>
</feature>
<dbReference type="EMBL" id="JAEVFJ010000010">
    <property type="protein sequence ID" value="KAH8102068.1"/>
    <property type="molecule type" value="Genomic_DNA"/>
</dbReference>
<organism evidence="2 3">
    <name type="scientific">Cristinia sonorae</name>
    <dbReference type="NCBI Taxonomy" id="1940300"/>
    <lineage>
        <taxon>Eukaryota</taxon>
        <taxon>Fungi</taxon>
        <taxon>Dikarya</taxon>
        <taxon>Basidiomycota</taxon>
        <taxon>Agaricomycotina</taxon>
        <taxon>Agaricomycetes</taxon>
        <taxon>Agaricomycetidae</taxon>
        <taxon>Agaricales</taxon>
        <taxon>Pleurotineae</taxon>
        <taxon>Stephanosporaceae</taxon>
        <taxon>Cristinia</taxon>
    </lineage>
</organism>
<accession>A0A8K0UT67</accession>
<dbReference type="AlphaFoldDB" id="A0A8K0UT67"/>
<evidence type="ECO:0000256" key="1">
    <source>
        <dbReference type="SAM" id="MobiDB-lite"/>
    </source>
</evidence>
<sequence length="237" mass="25849">MCKCMDTKGVIGMEKMRGWFIAGGMTSPTASTGASRCPNADCDGGSSGASALVSTGEAAVPARQNTRNAPMAGAFRKCMVTQAVREDALRMCWWWDVYVRSAAESESYIWGGVPVDALLCRRFLGDGRNTDSPMTDDDEGRHQRVRVSVGKGRELGRKIRLDSVGLDVLAVYVFRKSGGGDQSKDFSADAGDHIIQARPDPGNTRELWFRLMTAVPYENNRPNGRPEDVEGKKPSKH</sequence>
<protein>
    <submittedName>
        <fullName evidence="2">Uncharacterized protein</fullName>
    </submittedName>
</protein>
<proteinExistence type="predicted"/>
<evidence type="ECO:0000313" key="2">
    <source>
        <dbReference type="EMBL" id="KAH8102068.1"/>
    </source>
</evidence>
<dbReference type="Proteomes" id="UP000813824">
    <property type="component" value="Unassembled WGS sequence"/>
</dbReference>
<feature type="compositionally biased region" description="Basic and acidic residues" evidence="1">
    <location>
        <begin position="224"/>
        <end position="237"/>
    </location>
</feature>
<name>A0A8K0UT67_9AGAR</name>
<comment type="caution">
    <text evidence="2">The sequence shown here is derived from an EMBL/GenBank/DDBJ whole genome shotgun (WGS) entry which is preliminary data.</text>
</comment>
<reference evidence="2" key="1">
    <citation type="journal article" date="2021" name="New Phytol.">
        <title>Evolutionary innovations through gain and loss of genes in the ectomycorrhizal Boletales.</title>
        <authorList>
            <person name="Wu G."/>
            <person name="Miyauchi S."/>
            <person name="Morin E."/>
            <person name="Kuo A."/>
            <person name="Drula E."/>
            <person name="Varga T."/>
            <person name="Kohler A."/>
            <person name="Feng B."/>
            <person name="Cao Y."/>
            <person name="Lipzen A."/>
            <person name="Daum C."/>
            <person name="Hundley H."/>
            <person name="Pangilinan J."/>
            <person name="Johnson J."/>
            <person name="Barry K."/>
            <person name="LaButti K."/>
            <person name="Ng V."/>
            <person name="Ahrendt S."/>
            <person name="Min B."/>
            <person name="Choi I.G."/>
            <person name="Park H."/>
            <person name="Plett J.M."/>
            <person name="Magnuson J."/>
            <person name="Spatafora J.W."/>
            <person name="Nagy L.G."/>
            <person name="Henrissat B."/>
            <person name="Grigoriev I.V."/>
            <person name="Yang Z.L."/>
            <person name="Xu J."/>
            <person name="Martin F.M."/>
        </authorList>
    </citation>
    <scope>NUCLEOTIDE SEQUENCE</scope>
    <source>
        <strain evidence="2">KKN 215</strain>
    </source>
</reference>
<evidence type="ECO:0000313" key="3">
    <source>
        <dbReference type="Proteomes" id="UP000813824"/>
    </source>
</evidence>
<keyword evidence="3" id="KW-1185">Reference proteome</keyword>
<gene>
    <name evidence="2" type="ORF">BXZ70DRAFT_1076659</name>
</gene>